<keyword evidence="3" id="KW-1185">Reference proteome</keyword>
<organism evidence="2 3">
    <name type="scientific">Mixta intestinalis</name>
    <dbReference type="NCBI Taxonomy" id="1615494"/>
    <lineage>
        <taxon>Bacteria</taxon>
        <taxon>Pseudomonadati</taxon>
        <taxon>Pseudomonadota</taxon>
        <taxon>Gammaproteobacteria</taxon>
        <taxon>Enterobacterales</taxon>
        <taxon>Erwiniaceae</taxon>
        <taxon>Mixta</taxon>
    </lineage>
</organism>
<gene>
    <name evidence="2" type="ORF">C7M51_01595</name>
</gene>
<evidence type="ECO:0000256" key="1">
    <source>
        <dbReference type="SAM" id="Phobius"/>
    </source>
</evidence>
<keyword evidence="1" id="KW-1133">Transmembrane helix</keyword>
<dbReference type="AlphaFoldDB" id="A0A6P1PZL8"/>
<evidence type="ECO:0000313" key="3">
    <source>
        <dbReference type="Proteomes" id="UP000464053"/>
    </source>
</evidence>
<reference evidence="2 3" key="1">
    <citation type="submission" date="2018-03" db="EMBL/GenBank/DDBJ databases">
        <title>Pantoea intestinalis SRCM103226 isolated form the mealworm.</title>
        <authorList>
            <person name="Jeong D.-Y."/>
            <person name="Kim J.W."/>
        </authorList>
    </citation>
    <scope>NUCLEOTIDE SEQUENCE [LARGE SCALE GENOMIC DNA]</scope>
    <source>
        <strain evidence="2 3">SRCM103226</strain>
    </source>
</reference>
<name>A0A6P1PZL8_9GAMM</name>
<dbReference type="EMBL" id="CP028271">
    <property type="protein sequence ID" value="QHM71309.1"/>
    <property type="molecule type" value="Genomic_DNA"/>
</dbReference>
<dbReference type="RefSeq" id="WP_160621308.1">
    <property type="nucleotide sequence ID" value="NZ_CP028271.1"/>
</dbReference>
<dbReference type="KEGG" id="mint:C7M51_01595"/>
<dbReference type="Proteomes" id="UP000464053">
    <property type="component" value="Chromosome"/>
</dbReference>
<keyword evidence="1" id="KW-0812">Transmembrane</keyword>
<accession>A0A6P1PZL8</accession>
<feature type="transmembrane region" description="Helical" evidence="1">
    <location>
        <begin position="6"/>
        <end position="31"/>
    </location>
</feature>
<sequence length="79" mass="8970">MSILSLMMVITAMVAGFMLARFAVYHLLVWLKPSKTLKLTYVDQSGVQHFREVSLESQDARLLVKTLNEIQSNAKRDGE</sequence>
<protein>
    <submittedName>
        <fullName evidence="2">Uncharacterized protein</fullName>
    </submittedName>
</protein>
<keyword evidence="1" id="KW-0472">Membrane</keyword>
<dbReference type="OrthoDB" id="9927654at2"/>
<evidence type="ECO:0000313" key="2">
    <source>
        <dbReference type="EMBL" id="QHM71309.1"/>
    </source>
</evidence>
<proteinExistence type="predicted"/>